<dbReference type="InterPro" id="IPR003362">
    <property type="entry name" value="Bact_transf"/>
</dbReference>
<feature type="domain" description="Bacterial sugar transferase" evidence="3">
    <location>
        <begin position="2"/>
        <end position="176"/>
    </location>
</feature>
<reference evidence="4" key="1">
    <citation type="submission" date="2023-04" db="EMBL/GenBank/DDBJ databases">
        <title>Complete genome sequence of Halomonas alkaliantarctica MSP3 isolated from marine sediment, Jeju Island.</title>
        <authorList>
            <person name="Park S.-J."/>
        </authorList>
    </citation>
    <scope>NUCLEOTIDE SEQUENCE</scope>
    <source>
        <strain evidence="4">MSP3</strain>
    </source>
</reference>
<gene>
    <name evidence="4" type="ORF">QEN58_06120</name>
</gene>
<comment type="similarity">
    <text evidence="1">Belongs to the bacterial sugar transferase family.</text>
</comment>
<keyword evidence="4" id="KW-0808">Transferase</keyword>
<evidence type="ECO:0000313" key="5">
    <source>
        <dbReference type="Proteomes" id="UP001179830"/>
    </source>
</evidence>
<evidence type="ECO:0000256" key="2">
    <source>
        <dbReference type="SAM" id="Phobius"/>
    </source>
</evidence>
<evidence type="ECO:0000259" key="3">
    <source>
        <dbReference type="Pfam" id="PF02397"/>
    </source>
</evidence>
<accession>A0ABY8LT95</accession>
<dbReference type="PANTHER" id="PTHR30576">
    <property type="entry name" value="COLANIC BIOSYNTHESIS UDP-GLUCOSE LIPID CARRIER TRANSFERASE"/>
    <property type="match status" value="1"/>
</dbReference>
<proteinExistence type="inferred from homology"/>
<evidence type="ECO:0000313" key="4">
    <source>
        <dbReference type="EMBL" id="WGI26634.1"/>
    </source>
</evidence>
<dbReference type="GO" id="GO:0016740">
    <property type="term" value="F:transferase activity"/>
    <property type="evidence" value="ECO:0007669"/>
    <property type="project" value="UniProtKB-KW"/>
</dbReference>
<keyword evidence="2" id="KW-0472">Membrane</keyword>
<protein>
    <submittedName>
        <fullName evidence="4">Sugar transferase</fullName>
        <ecNumber evidence="4">2.7.8.-</ecNumber>
    </submittedName>
</protein>
<keyword evidence="2" id="KW-0812">Transmembrane</keyword>
<organism evidence="4 5">
    <name type="scientific">Halomonas alkaliantarctica</name>
    <dbReference type="NCBI Taxonomy" id="232346"/>
    <lineage>
        <taxon>Bacteria</taxon>
        <taxon>Pseudomonadati</taxon>
        <taxon>Pseudomonadota</taxon>
        <taxon>Gammaproteobacteria</taxon>
        <taxon>Oceanospirillales</taxon>
        <taxon>Halomonadaceae</taxon>
        <taxon>Halomonas</taxon>
    </lineage>
</organism>
<dbReference type="PANTHER" id="PTHR30576:SF8">
    <property type="entry name" value="UNDECAPRENYL-PHOSPHATE GALACTOSE PHOSPHOTRANSFERASE"/>
    <property type="match status" value="1"/>
</dbReference>
<keyword evidence="2" id="KW-1133">Transmembrane helix</keyword>
<dbReference type="RefSeq" id="WP_280106247.1">
    <property type="nucleotide sequence ID" value="NZ_CP122961.1"/>
</dbReference>
<dbReference type="EC" id="2.7.8.-" evidence="4"/>
<dbReference type="Proteomes" id="UP001179830">
    <property type="component" value="Chromosome"/>
</dbReference>
<sequence>MRLLDILVSFFILILGLPIFLLLFFVVLFDLGSPVLFTHKRPGYKGKPFTVYKFRTMRELEDDGLLGVGDAERMSRVGRFLRSTSLDELPQLWNVLKGEMSLVGPRPLLMDYLPLYSERQMRRHDVKPGITGWAQVNGRNNLSWQTKFEMDVWYVENRTFWLDIKILYLTLIKVFKREGVSSQEHVTSVRFEGNDEWDNKK</sequence>
<keyword evidence="5" id="KW-1185">Reference proteome</keyword>
<name>A0ABY8LT95_9GAMM</name>
<dbReference type="Pfam" id="PF02397">
    <property type="entry name" value="Bac_transf"/>
    <property type="match status" value="1"/>
</dbReference>
<feature type="transmembrane region" description="Helical" evidence="2">
    <location>
        <begin position="6"/>
        <end position="31"/>
    </location>
</feature>
<evidence type="ECO:0000256" key="1">
    <source>
        <dbReference type="ARBA" id="ARBA00006464"/>
    </source>
</evidence>
<dbReference type="EMBL" id="CP122961">
    <property type="protein sequence ID" value="WGI26634.1"/>
    <property type="molecule type" value="Genomic_DNA"/>
</dbReference>